<protein>
    <recommendedName>
        <fullName evidence="3">Transcription initiation factor TFIID subunit 8</fullName>
    </recommendedName>
</protein>
<evidence type="ECO:0000259" key="8">
    <source>
        <dbReference type="Pfam" id="PF07524"/>
    </source>
</evidence>
<dbReference type="Pfam" id="PF10406">
    <property type="entry name" value="TAF8_C"/>
    <property type="match status" value="1"/>
</dbReference>
<dbReference type="GO" id="GO:0006367">
    <property type="term" value="P:transcription initiation at RNA polymerase II promoter"/>
    <property type="evidence" value="ECO:0007669"/>
    <property type="project" value="TreeGrafter"/>
</dbReference>
<dbReference type="InterPro" id="IPR009072">
    <property type="entry name" value="Histone-fold"/>
</dbReference>
<dbReference type="CDD" id="cd00076">
    <property type="entry name" value="HFD_SF"/>
    <property type="match status" value="1"/>
</dbReference>
<dbReference type="EMBL" id="LFZO01000052">
    <property type="protein sequence ID" value="KXT15694.1"/>
    <property type="molecule type" value="Genomic_DNA"/>
</dbReference>
<keyword evidence="6" id="KW-0539">Nucleus</keyword>
<feature type="region of interest" description="Disordered" evidence="7">
    <location>
        <begin position="1"/>
        <end position="36"/>
    </location>
</feature>
<dbReference type="PANTHER" id="PTHR46469:SF1">
    <property type="entry name" value="TRANSCRIPTION INITIATION FACTOR TFIID SUBUNIT 8"/>
    <property type="match status" value="1"/>
</dbReference>
<dbReference type="GO" id="GO:0046982">
    <property type="term" value="F:protein heterodimerization activity"/>
    <property type="evidence" value="ECO:0007669"/>
    <property type="project" value="InterPro"/>
</dbReference>
<keyword evidence="4" id="KW-0805">Transcription regulation</keyword>
<evidence type="ECO:0000256" key="6">
    <source>
        <dbReference type="ARBA" id="ARBA00023242"/>
    </source>
</evidence>
<evidence type="ECO:0000256" key="3">
    <source>
        <dbReference type="ARBA" id="ARBA00017307"/>
    </source>
</evidence>
<evidence type="ECO:0000256" key="2">
    <source>
        <dbReference type="ARBA" id="ARBA00008767"/>
    </source>
</evidence>
<name>A0A139IM76_9PEZI</name>
<feature type="domain" description="Bromodomain associated" evidence="8">
    <location>
        <begin position="63"/>
        <end position="120"/>
    </location>
</feature>
<evidence type="ECO:0000256" key="7">
    <source>
        <dbReference type="SAM" id="MobiDB-lite"/>
    </source>
</evidence>
<dbReference type="InterPro" id="IPR006565">
    <property type="entry name" value="BTP"/>
</dbReference>
<feature type="compositionally biased region" description="Basic residues" evidence="7">
    <location>
        <begin position="26"/>
        <end position="36"/>
    </location>
</feature>
<organism evidence="10 11">
    <name type="scientific">Pseudocercospora musae</name>
    <dbReference type="NCBI Taxonomy" id="113226"/>
    <lineage>
        <taxon>Eukaryota</taxon>
        <taxon>Fungi</taxon>
        <taxon>Dikarya</taxon>
        <taxon>Ascomycota</taxon>
        <taxon>Pezizomycotina</taxon>
        <taxon>Dothideomycetes</taxon>
        <taxon>Dothideomycetidae</taxon>
        <taxon>Mycosphaerellales</taxon>
        <taxon>Mycosphaerellaceae</taxon>
        <taxon>Pseudocercospora</taxon>
    </lineage>
</organism>
<dbReference type="Pfam" id="PF07524">
    <property type="entry name" value="Bromo_TP"/>
    <property type="match status" value="1"/>
</dbReference>
<reference evidence="10 11" key="1">
    <citation type="submission" date="2015-07" db="EMBL/GenBank/DDBJ databases">
        <title>Comparative genomics of the Sigatoka disease complex on banana suggests a link between parallel evolutionary changes in Pseudocercospora fijiensis and Pseudocercospora eumusae and increased virulence on the banana host.</title>
        <authorList>
            <person name="Chang T.-C."/>
            <person name="Salvucci A."/>
            <person name="Crous P.W."/>
            <person name="Stergiopoulos I."/>
        </authorList>
    </citation>
    <scope>NUCLEOTIDE SEQUENCE [LARGE SCALE GENOMIC DNA]</scope>
    <source>
        <strain evidence="10 11">CBS 116634</strain>
    </source>
</reference>
<evidence type="ECO:0000259" key="9">
    <source>
        <dbReference type="Pfam" id="PF10406"/>
    </source>
</evidence>
<dbReference type="AlphaFoldDB" id="A0A139IM76"/>
<dbReference type="OrthoDB" id="2193813at2759"/>
<evidence type="ECO:0000256" key="4">
    <source>
        <dbReference type="ARBA" id="ARBA00023015"/>
    </source>
</evidence>
<sequence>MASDSEPEPAIAGTKRSHDASDGAPQKKRRVRRGALRHVQQRPIGIEIAPQDPVFVQGQIIKSISAALVIAGFHSVKASALEMFRGQVEEYMLQFLKQARISMHANRRTRPTALDFASALAQTPNTHTASLLRPQLDLELPEDISYPSIPEPDHAPPQAPDFSTLLQPLIEQKPPTWIPNHFPALPPQHAWKQTAVFPAREQDARKIREKATKEGMLAEQALRKLAAAAKTSAMHAEKRRNSVLSGEGRDRATARPQKQRIRVHEDTFGDVLREIGGVEDAMELEGGATNVREGMDLGMPEGVMVNHDLAHWRRQHGGLRA</sequence>
<dbReference type="GO" id="GO:0005669">
    <property type="term" value="C:transcription factor TFIID complex"/>
    <property type="evidence" value="ECO:0007669"/>
    <property type="project" value="InterPro"/>
</dbReference>
<dbReference type="PANTHER" id="PTHR46469">
    <property type="entry name" value="TRANSCRIPTION INITIATION FACTOR TFIID SUBUNIT 8"/>
    <property type="match status" value="1"/>
</dbReference>
<comment type="caution">
    <text evidence="10">The sequence shown here is derived from an EMBL/GenBank/DDBJ whole genome shotgun (WGS) entry which is preliminary data.</text>
</comment>
<comment type="subcellular location">
    <subcellularLocation>
        <location evidence="1">Nucleus</location>
    </subcellularLocation>
</comment>
<evidence type="ECO:0000313" key="11">
    <source>
        <dbReference type="Proteomes" id="UP000073492"/>
    </source>
</evidence>
<feature type="region of interest" description="Disordered" evidence="7">
    <location>
        <begin position="229"/>
        <end position="260"/>
    </location>
</feature>
<evidence type="ECO:0000256" key="1">
    <source>
        <dbReference type="ARBA" id="ARBA00004123"/>
    </source>
</evidence>
<comment type="similarity">
    <text evidence="2">Belongs to the TAF8 family.</text>
</comment>
<evidence type="ECO:0000313" key="10">
    <source>
        <dbReference type="EMBL" id="KXT15694.1"/>
    </source>
</evidence>
<dbReference type="Gene3D" id="1.10.20.10">
    <property type="entry name" value="Histone, subunit A"/>
    <property type="match status" value="1"/>
</dbReference>
<feature type="domain" description="Transcription factor TFIID subunit 8 C-terminal" evidence="9">
    <location>
        <begin position="177"/>
        <end position="225"/>
    </location>
</feature>
<evidence type="ECO:0000256" key="5">
    <source>
        <dbReference type="ARBA" id="ARBA00023163"/>
    </source>
</evidence>
<keyword evidence="5" id="KW-0804">Transcription</keyword>
<gene>
    <name evidence="10" type="ORF">AC579_133</name>
</gene>
<dbReference type="InterPro" id="IPR019473">
    <property type="entry name" value="TFIID_su8_C"/>
</dbReference>
<keyword evidence="11" id="KW-1185">Reference proteome</keyword>
<proteinExistence type="inferred from homology"/>
<dbReference type="STRING" id="113226.A0A139IM76"/>
<dbReference type="Proteomes" id="UP000073492">
    <property type="component" value="Unassembled WGS sequence"/>
</dbReference>
<accession>A0A139IM76</accession>
<dbReference type="InterPro" id="IPR037818">
    <property type="entry name" value="TAF8"/>
</dbReference>